<dbReference type="EMBL" id="AHON02000031">
    <property type="protein sequence ID" value="EKO34396.1"/>
    <property type="molecule type" value="Genomic_DNA"/>
</dbReference>
<sequence>MRNGKGSEITRKQKELLKLQRELDVIRKKIHALPLLPLSKPVFHSYAISWEVKLTTSKYIDQYKYIVDEYAVHSKTKTLKKAKELNPPKITLSNREYMKLLEKYPMALRWFIKGKNKLNKKIYIFNKQDILIKRIFKIYATHLRTIDPNLESRKSEIEKTIYENYKNSAMLNKYLGIKSDWREDIRHKYEIRYLEKITKEELNAYK</sequence>
<comment type="caution">
    <text evidence="1">The sequence shown here is derived from an EMBL/GenBank/DDBJ whole genome shotgun (WGS) entry which is preliminary data.</text>
</comment>
<accession>A0A0E2BHL6</accession>
<dbReference type="RefSeq" id="WP_004475434.1">
    <property type="nucleotide sequence ID" value="NZ_AHON02000031.1"/>
</dbReference>
<evidence type="ECO:0000313" key="1">
    <source>
        <dbReference type="EMBL" id="EKO34396.1"/>
    </source>
</evidence>
<evidence type="ECO:0000313" key="2">
    <source>
        <dbReference type="Proteomes" id="UP000006329"/>
    </source>
</evidence>
<protein>
    <submittedName>
        <fullName evidence="1">Uncharacterized protein</fullName>
    </submittedName>
</protein>
<keyword evidence="2" id="KW-1185">Reference proteome</keyword>
<gene>
    <name evidence="1" type="ORF">LEP1GSC179_0139</name>
</gene>
<dbReference type="AlphaFoldDB" id="A0A0E2BHL6"/>
<dbReference type="Proteomes" id="UP000006329">
    <property type="component" value="Unassembled WGS sequence"/>
</dbReference>
<proteinExistence type="predicted"/>
<reference evidence="1" key="1">
    <citation type="submission" date="2012-10" db="EMBL/GenBank/DDBJ databases">
        <authorList>
            <person name="Harkins D.M."/>
            <person name="Durkin A.S."/>
            <person name="Brinkac L.M."/>
            <person name="Haft D.H."/>
            <person name="Selengut J.D."/>
            <person name="Sanka R."/>
            <person name="DePew J."/>
            <person name="Purushe J."/>
            <person name="Matthias M.A."/>
            <person name="Vinetz J.M."/>
            <person name="Sutton G.G."/>
            <person name="Nierman W.C."/>
            <person name="Fouts D.E."/>
        </authorList>
    </citation>
    <scope>NUCLEOTIDE SEQUENCE [LARGE SCALE GENOMIC DNA]</scope>
    <source>
        <strain evidence="1">MOR084</strain>
    </source>
</reference>
<name>A0A0E2BHL6_9LEPT</name>
<organism evidence="1 2">
    <name type="scientific">Leptospira santarosai str. MOR084</name>
    <dbReference type="NCBI Taxonomy" id="1049984"/>
    <lineage>
        <taxon>Bacteria</taxon>
        <taxon>Pseudomonadati</taxon>
        <taxon>Spirochaetota</taxon>
        <taxon>Spirochaetia</taxon>
        <taxon>Leptospirales</taxon>
        <taxon>Leptospiraceae</taxon>
        <taxon>Leptospira</taxon>
    </lineage>
</organism>